<name>A0A0F9NMI2_9ZZZZ</name>
<protein>
    <submittedName>
        <fullName evidence="1">Uncharacterized protein</fullName>
    </submittedName>
</protein>
<comment type="caution">
    <text evidence="1">The sequence shown here is derived from an EMBL/GenBank/DDBJ whole genome shotgun (WGS) entry which is preliminary data.</text>
</comment>
<reference evidence="1" key="1">
    <citation type="journal article" date="2015" name="Nature">
        <title>Complex archaea that bridge the gap between prokaryotes and eukaryotes.</title>
        <authorList>
            <person name="Spang A."/>
            <person name="Saw J.H."/>
            <person name="Jorgensen S.L."/>
            <person name="Zaremba-Niedzwiedzka K."/>
            <person name="Martijn J."/>
            <person name="Lind A.E."/>
            <person name="van Eijk R."/>
            <person name="Schleper C."/>
            <person name="Guy L."/>
            <person name="Ettema T.J."/>
        </authorList>
    </citation>
    <scope>NUCLEOTIDE SEQUENCE</scope>
</reference>
<evidence type="ECO:0000313" key="1">
    <source>
        <dbReference type="EMBL" id="KKN19079.1"/>
    </source>
</evidence>
<dbReference type="AlphaFoldDB" id="A0A0F9NMI2"/>
<gene>
    <name evidence="1" type="ORF">LCGC14_0949450</name>
</gene>
<feature type="non-terminal residue" evidence="1">
    <location>
        <position position="44"/>
    </location>
</feature>
<sequence length="44" mass="5211">MSDKNPCEIFCDPKNLAGVFELITKINRRYEKLQRKNIQDLNLT</sequence>
<accession>A0A0F9NMI2</accession>
<organism evidence="1">
    <name type="scientific">marine sediment metagenome</name>
    <dbReference type="NCBI Taxonomy" id="412755"/>
    <lineage>
        <taxon>unclassified sequences</taxon>
        <taxon>metagenomes</taxon>
        <taxon>ecological metagenomes</taxon>
    </lineage>
</organism>
<dbReference type="EMBL" id="LAZR01003369">
    <property type="protein sequence ID" value="KKN19079.1"/>
    <property type="molecule type" value="Genomic_DNA"/>
</dbReference>
<proteinExistence type="predicted"/>